<dbReference type="AlphaFoldDB" id="A0A4R3I5A9"/>
<keyword evidence="5" id="KW-1133">Transmembrane helix</keyword>
<dbReference type="PANTHER" id="PTHR15532:SF5">
    <property type="entry name" value="SULFOTRANSFERASE DOMAIN-CONTAINING PROTEIN"/>
    <property type="match status" value="1"/>
</dbReference>
<keyword evidence="6" id="KW-0472">Membrane</keyword>
<dbReference type="InterPro" id="IPR032518">
    <property type="entry name" value="HepII_N"/>
</dbReference>
<keyword evidence="7" id="KW-0325">Glycoprotein</keyword>
<feature type="domain" description="Heparinase II/III-like C-terminal" evidence="9">
    <location>
        <begin position="338"/>
        <end position="573"/>
    </location>
</feature>
<dbReference type="GO" id="GO:0016020">
    <property type="term" value="C:membrane"/>
    <property type="evidence" value="ECO:0007669"/>
    <property type="project" value="UniProtKB-SubCell"/>
</dbReference>
<accession>A0A4R3I5A9</accession>
<evidence type="ECO:0000256" key="5">
    <source>
        <dbReference type="ARBA" id="ARBA00022989"/>
    </source>
</evidence>
<protein>
    <submittedName>
        <fullName evidence="11">Heparinase II/III-like protein</fullName>
    </submittedName>
</protein>
<evidence type="ECO:0000256" key="8">
    <source>
        <dbReference type="ARBA" id="ARBA00023235"/>
    </source>
</evidence>
<dbReference type="SUPFAM" id="SSF48230">
    <property type="entry name" value="Chondroitin AC/alginate lyase"/>
    <property type="match status" value="1"/>
</dbReference>
<reference evidence="11 12" key="1">
    <citation type="submission" date="2019-03" db="EMBL/GenBank/DDBJ databases">
        <title>Genomic Encyclopedia of Archaeal and Bacterial Type Strains, Phase II (KMG-II): from individual species to whole genera.</title>
        <authorList>
            <person name="Goeker M."/>
        </authorList>
    </citation>
    <scope>NUCLEOTIDE SEQUENCE [LARGE SCALE GENOMIC DNA]</scope>
    <source>
        <strain evidence="11 12">DSM 15388</strain>
    </source>
</reference>
<dbReference type="PANTHER" id="PTHR15532">
    <property type="match status" value="1"/>
</dbReference>
<evidence type="ECO:0000313" key="11">
    <source>
        <dbReference type="EMBL" id="TCS41034.1"/>
    </source>
</evidence>
<evidence type="ECO:0000313" key="12">
    <source>
        <dbReference type="Proteomes" id="UP000295793"/>
    </source>
</evidence>
<evidence type="ECO:0000256" key="1">
    <source>
        <dbReference type="ARBA" id="ARBA00004141"/>
    </source>
</evidence>
<evidence type="ECO:0000256" key="7">
    <source>
        <dbReference type="ARBA" id="ARBA00023180"/>
    </source>
</evidence>
<dbReference type="Gene3D" id="2.70.98.70">
    <property type="match status" value="1"/>
</dbReference>
<evidence type="ECO:0000256" key="3">
    <source>
        <dbReference type="ARBA" id="ARBA00022692"/>
    </source>
</evidence>
<evidence type="ECO:0000256" key="2">
    <source>
        <dbReference type="ARBA" id="ARBA00004196"/>
    </source>
</evidence>
<dbReference type="GO" id="GO:0030313">
    <property type="term" value="C:cell envelope"/>
    <property type="evidence" value="ECO:0007669"/>
    <property type="project" value="UniProtKB-SubCell"/>
</dbReference>
<dbReference type="GO" id="GO:0016853">
    <property type="term" value="F:isomerase activity"/>
    <property type="evidence" value="ECO:0007669"/>
    <property type="project" value="UniProtKB-KW"/>
</dbReference>
<evidence type="ECO:0000256" key="4">
    <source>
        <dbReference type="ARBA" id="ARBA00022729"/>
    </source>
</evidence>
<evidence type="ECO:0000259" key="9">
    <source>
        <dbReference type="Pfam" id="PF07940"/>
    </source>
</evidence>
<dbReference type="Gene3D" id="1.50.10.100">
    <property type="entry name" value="Chondroitin AC/alginate lyase"/>
    <property type="match status" value="1"/>
</dbReference>
<organism evidence="11 12">
    <name type="scientific">Reinekea marinisedimentorum</name>
    <dbReference type="NCBI Taxonomy" id="230495"/>
    <lineage>
        <taxon>Bacteria</taxon>
        <taxon>Pseudomonadati</taxon>
        <taxon>Pseudomonadota</taxon>
        <taxon>Gammaproteobacteria</taxon>
        <taxon>Oceanospirillales</taxon>
        <taxon>Saccharospirillaceae</taxon>
        <taxon>Reinekea</taxon>
    </lineage>
</organism>
<keyword evidence="4" id="KW-0732">Signal</keyword>
<dbReference type="Proteomes" id="UP000295793">
    <property type="component" value="Unassembled WGS sequence"/>
</dbReference>
<dbReference type="Pfam" id="PF07940">
    <property type="entry name" value="Hepar_II_III_C"/>
    <property type="match status" value="1"/>
</dbReference>
<dbReference type="InterPro" id="IPR008929">
    <property type="entry name" value="Chondroitin_lyas"/>
</dbReference>
<dbReference type="GO" id="GO:0016829">
    <property type="term" value="F:lyase activity"/>
    <property type="evidence" value="ECO:0007669"/>
    <property type="project" value="InterPro"/>
</dbReference>
<dbReference type="InterPro" id="IPR052447">
    <property type="entry name" value="Dermatan-Sulfate_Isomerase"/>
</dbReference>
<keyword evidence="8" id="KW-0413">Isomerase</keyword>
<comment type="caution">
    <text evidence="11">The sequence shown here is derived from an EMBL/GenBank/DDBJ whole genome shotgun (WGS) entry which is preliminary data.</text>
</comment>
<dbReference type="InterPro" id="IPR012480">
    <property type="entry name" value="Hepar_II_III_C"/>
</dbReference>
<feature type="domain" description="Heparinase II N-terminal" evidence="10">
    <location>
        <begin position="57"/>
        <end position="295"/>
    </location>
</feature>
<evidence type="ECO:0000259" key="10">
    <source>
        <dbReference type="Pfam" id="PF16332"/>
    </source>
</evidence>
<name>A0A4R3I5A9_9GAMM</name>
<proteinExistence type="predicted"/>
<dbReference type="OrthoDB" id="9772435at2"/>
<comment type="subcellular location">
    <subcellularLocation>
        <location evidence="2">Cell envelope</location>
    </subcellularLocation>
    <subcellularLocation>
        <location evidence="1">Membrane</location>
        <topology evidence="1">Multi-pass membrane protein</topology>
    </subcellularLocation>
</comment>
<gene>
    <name evidence="11" type="ORF">BCF53_10748</name>
</gene>
<dbReference type="EMBL" id="SLZR01000007">
    <property type="protein sequence ID" value="TCS41034.1"/>
    <property type="molecule type" value="Genomic_DNA"/>
</dbReference>
<keyword evidence="3" id="KW-0812">Transmembrane</keyword>
<keyword evidence="12" id="KW-1185">Reference proteome</keyword>
<dbReference type="Pfam" id="PF16332">
    <property type="entry name" value="DUF4962"/>
    <property type="match status" value="1"/>
</dbReference>
<evidence type="ECO:0000256" key="6">
    <source>
        <dbReference type="ARBA" id="ARBA00023136"/>
    </source>
</evidence>
<dbReference type="RefSeq" id="WP_132701483.1">
    <property type="nucleotide sequence ID" value="NZ_SLZR01000007.1"/>
</dbReference>
<sequence length="687" mass="78499">MNYLLIDDQLEALKAELTTTRKEHFIRLIEQCRLYEGEKLSKEHPPTSITYMGMAAANLSLAYLLTEQPHYLEEAKRWIFTAVGYDVWGYGFLVDVDLSASWLLYGLGLSYDWIKDFLSEEERKLFLDKLALQGNKIFNYGQENLGHCWSTNYWQNHNWINYAGLLTTACAIRSEYPGAETWIAEIKDNFDKVFDYMPEDGSNYEGTVYWRYAMNSFLTAADLIRKDGGSNHFESPFLKNTFAYRLYQCAPNWEENINFADAHDKRSSHSIAAYYKIATEYNDGCAQWLAEKVRTEFLFREQYQSKIFPGILPEAFLELIWYNPAVEQKSPEALPLNAYFEDLGLVVMRSGWDTGATHLSFKTSPPGGHKQWQHSWALDKKNGWFTRSLTHYHVDFNSFVLVHNGAYLAIDEGYNRTSKAEIHNVVTVDGTGCVGEKIWETHSLADPELFDLNCKGIFNVWRDVPEEATAEIEAYVNDGGYTYAVGEASKMYYPEMQLNRAARHIISSECGYFIVLDELESTLEHTYTWRIHSEKFANEVSENQFEIVNGNGALNIFPVSPAARSSKIEETLVEEIMTPQRPDDIRRISLKTLLVENATPAQNICFLNVLQPKDAIGSTATADISVNAIDIDGCIGAEICSKDFTETFIYSREGNIQFDGESFAANWVSIVKDKNGNRVKSTHYARK</sequence>